<dbReference type="Pfam" id="PF14110">
    <property type="entry name" value="DUF4282"/>
    <property type="match status" value="1"/>
</dbReference>
<feature type="transmembrane region" description="Helical" evidence="2">
    <location>
        <begin position="60"/>
        <end position="81"/>
    </location>
</feature>
<feature type="region of interest" description="Disordered" evidence="1">
    <location>
        <begin position="95"/>
        <end position="124"/>
    </location>
</feature>
<evidence type="ECO:0000256" key="2">
    <source>
        <dbReference type="SAM" id="Phobius"/>
    </source>
</evidence>
<dbReference type="Proteomes" id="UP000253083">
    <property type="component" value="Unassembled WGS sequence"/>
</dbReference>
<evidence type="ECO:0000313" key="3">
    <source>
        <dbReference type="EMBL" id="RBP49659.1"/>
    </source>
</evidence>
<gene>
    <name evidence="3" type="ORF">DFR28_10384</name>
</gene>
<keyword evidence="4" id="KW-1185">Reference proteome</keyword>
<feature type="transmembrane region" description="Helical" evidence="2">
    <location>
        <begin position="31"/>
        <end position="54"/>
    </location>
</feature>
<feature type="compositionally biased region" description="Basic residues" evidence="1">
    <location>
        <begin position="107"/>
        <end position="124"/>
    </location>
</feature>
<reference evidence="3 4" key="1">
    <citation type="submission" date="2018-06" db="EMBL/GenBank/DDBJ databases">
        <title>Genomic Encyclopedia of Type Strains, Phase IV (KMG-IV): sequencing the most valuable type-strain genomes for metagenomic binning, comparative biology and taxonomic classification.</title>
        <authorList>
            <person name="Goeker M."/>
        </authorList>
    </citation>
    <scope>NUCLEOTIDE SEQUENCE [LARGE SCALE GENOMIC DNA]</scope>
    <source>
        <strain evidence="3 4">DSM 24032</strain>
    </source>
</reference>
<accession>A0A395JIR1</accession>
<proteinExistence type="predicted"/>
<keyword evidence="2" id="KW-0812">Transmembrane</keyword>
<sequence length="124" mass="13911">MFDKLDDVAAEPTVRKVLFFDNMLTPKLIQVAYWLGLVAIIWNGLGRLFSGGFFGIFETAVFVLISVIVLRVSAELVMLLFKLYDTMQAIENNTQAPVSEPDAPVKTVRKTKKKMSKKVSKKPS</sequence>
<evidence type="ECO:0000256" key="1">
    <source>
        <dbReference type="SAM" id="MobiDB-lite"/>
    </source>
</evidence>
<dbReference type="RefSeq" id="WP_170132083.1">
    <property type="nucleotide sequence ID" value="NZ_QNRT01000003.1"/>
</dbReference>
<dbReference type="InterPro" id="IPR025557">
    <property type="entry name" value="DUF4282"/>
</dbReference>
<keyword evidence="2" id="KW-0472">Membrane</keyword>
<protein>
    <submittedName>
        <fullName evidence="3">Uncharacterized protein DUF4282</fullName>
    </submittedName>
</protein>
<dbReference type="EMBL" id="QNRT01000003">
    <property type="protein sequence ID" value="RBP49659.1"/>
    <property type="molecule type" value="Genomic_DNA"/>
</dbReference>
<name>A0A395JIR1_9GAMM</name>
<dbReference type="AlphaFoldDB" id="A0A395JIR1"/>
<dbReference type="InParanoid" id="A0A395JIR1"/>
<comment type="caution">
    <text evidence="3">The sequence shown here is derived from an EMBL/GenBank/DDBJ whole genome shotgun (WGS) entry which is preliminary data.</text>
</comment>
<evidence type="ECO:0000313" key="4">
    <source>
        <dbReference type="Proteomes" id="UP000253083"/>
    </source>
</evidence>
<organism evidence="3 4">
    <name type="scientific">Arenicella xantha</name>
    <dbReference type="NCBI Taxonomy" id="644221"/>
    <lineage>
        <taxon>Bacteria</taxon>
        <taxon>Pseudomonadati</taxon>
        <taxon>Pseudomonadota</taxon>
        <taxon>Gammaproteobacteria</taxon>
        <taxon>Arenicellales</taxon>
        <taxon>Arenicellaceae</taxon>
        <taxon>Arenicella</taxon>
    </lineage>
</organism>
<keyword evidence="2" id="KW-1133">Transmembrane helix</keyword>